<dbReference type="Pfam" id="PF13577">
    <property type="entry name" value="SnoaL_4"/>
    <property type="match status" value="1"/>
</dbReference>
<dbReference type="CDD" id="cd00531">
    <property type="entry name" value="NTF2_like"/>
    <property type="match status" value="1"/>
</dbReference>
<evidence type="ECO:0000313" key="3">
    <source>
        <dbReference type="Proteomes" id="UP000325690"/>
    </source>
</evidence>
<dbReference type="Proteomes" id="UP000325690">
    <property type="component" value="Unassembled WGS sequence"/>
</dbReference>
<proteinExistence type="predicted"/>
<reference evidence="2 3" key="1">
    <citation type="submission" date="2012-10" db="EMBL/GenBank/DDBJ databases">
        <title>The draft sequence of the Mycobacterium pheli genome.</title>
        <authorList>
            <person name="Pettersson B.M.F."/>
            <person name="Das S."/>
            <person name="Dasgupta S."/>
            <person name="Bhattacharya A."/>
            <person name="Kirsebom L.A."/>
        </authorList>
    </citation>
    <scope>NUCLEOTIDE SEQUENCE [LARGE SCALE GENOMIC DNA]</scope>
    <source>
        <strain evidence="2 3">CCUG 21000</strain>
    </source>
</reference>
<dbReference type="Gene3D" id="3.10.450.50">
    <property type="match status" value="1"/>
</dbReference>
<feature type="domain" description="SnoaL-like" evidence="1">
    <location>
        <begin position="2"/>
        <end position="120"/>
    </location>
</feature>
<evidence type="ECO:0000259" key="1">
    <source>
        <dbReference type="Pfam" id="PF13577"/>
    </source>
</evidence>
<evidence type="ECO:0000313" key="2">
    <source>
        <dbReference type="EMBL" id="KAB7754364.1"/>
    </source>
</evidence>
<name>A0A5N5UXM9_MYCPH</name>
<dbReference type="SUPFAM" id="SSF54427">
    <property type="entry name" value="NTF2-like"/>
    <property type="match status" value="1"/>
</dbReference>
<dbReference type="AlphaFoldDB" id="A0A5N5UXM9"/>
<comment type="caution">
    <text evidence="2">The sequence shown here is derived from an EMBL/GenBank/DDBJ whole genome shotgun (WGS) entry which is preliminary data.</text>
</comment>
<organism evidence="2 3">
    <name type="scientific">Mycolicibacterium phlei DSM 43239 = CCUG 21000</name>
    <dbReference type="NCBI Taxonomy" id="1226750"/>
    <lineage>
        <taxon>Bacteria</taxon>
        <taxon>Bacillati</taxon>
        <taxon>Actinomycetota</taxon>
        <taxon>Actinomycetes</taxon>
        <taxon>Mycobacteriales</taxon>
        <taxon>Mycobacteriaceae</taxon>
        <taxon>Mycolicibacterium</taxon>
    </lineage>
</organism>
<gene>
    <name evidence="2" type="ORF">MPHL21000_16895</name>
</gene>
<keyword evidence="3" id="KW-1185">Reference proteome</keyword>
<dbReference type="GeneID" id="74302942"/>
<dbReference type="InterPro" id="IPR032710">
    <property type="entry name" value="NTF2-like_dom_sf"/>
</dbReference>
<dbReference type="InterPro" id="IPR037401">
    <property type="entry name" value="SnoaL-like"/>
</dbReference>
<sequence length="152" mass="17001">MSDRDDIIDVLVRYATGIDSRDWDLLRSCFTDDATFDYGPIGLWSNPDSLTRYMKGAHSGPSMHRLTNFAITVDGDTATARTYVDATVMGPGGVGAVENFGWYDDRLVRTPDGWRIAFRRTTLHGIRLPGLLRVVPPTLGVRLAGRMGRRRR</sequence>
<protein>
    <submittedName>
        <fullName evidence="2">Polyketide cyclase</fullName>
    </submittedName>
</protein>
<dbReference type="RefSeq" id="WP_061482395.1">
    <property type="nucleotide sequence ID" value="NZ_ANBO01000019.1"/>
</dbReference>
<accession>A0A5N5UXM9</accession>
<dbReference type="EMBL" id="ANBP01000024">
    <property type="protein sequence ID" value="KAB7754364.1"/>
    <property type="molecule type" value="Genomic_DNA"/>
</dbReference>